<accession>A0A9P3TY93</accession>
<dbReference type="PANTHER" id="PTHR31061:SF24">
    <property type="entry name" value="LD22376P"/>
    <property type="match status" value="1"/>
</dbReference>
<feature type="transmembrane region" description="Helical" evidence="1">
    <location>
        <begin position="7"/>
        <end position="26"/>
    </location>
</feature>
<feature type="transmembrane region" description="Helical" evidence="1">
    <location>
        <begin position="137"/>
        <end position="158"/>
    </location>
</feature>
<feature type="transmembrane region" description="Helical" evidence="1">
    <location>
        <begin position="38"/>
        <end position="61"/>
    </location>
</feature>
<feature type="transmembrane region" description="Helical" evidence="1">
    <location>
        <begin position="82"/>
        <end position="100"/>
    </location>
</feature>
<feature type="transmembrane region" description="Helical" evidence="1">
    <location>
        <begin position="287"/>
        <end position="309"/>
    </location>
</feature>
<keyword evidence="1" id="KW-0812">Transmembrane</keyword>
<feature type="transmembrane region" description="Helical" evidence="1">
    <location>
        <begin position="251"/>
        <end position="275"/>
    </location>
</feature>
<feature type="transmembrane region" description="Helical" evidence="1">
    <location>
        <begin position="193"/>
        <end position="213"/>
    </location>
</feature>
<feature type="transmembrane region" description="Helical" evidence="1">
    <location>
        <begin position="112"/>
        <end position="130"/>
    </location>
</feature>
<gene>
    <name evidence="3" type="ORF">KRQ00_003048</name>
</gene>
<reference evidence="3" key="1">
    <citation type="journal article" date="2018" name="Genome Biol.">
        <title>SKESA: strategic k-mer extension for scrupulous assemblies.</title>
        <authorList>
            <person name="Souvorov A."/>
            <person name="Agarwala R."/>
            <person name="Lipman D.J."/>
        </authorList>
    </citation>
    <scope>NUCLEOTIDE SEQUENCE</scope>
    <source>
        <strain evidence="3">Clostridioides</strain>
    </source>
</reference>
<dbReference type="InterPro" id="IPR032176">
    <property type="entry name" value="DUF5009"/>
</dbReference>
<evidence type="ECO:0000313" key="4">
    <source>
        <dbReference type="Proteomes" id="UP000879542"/>
    </source>
</evidence>
<dbReference type="Pfam" id="PF16401">
    <property type="entry name" value="DUF5009"/>
    <property type="match status" value="1"/>
</dbReference>
<feature type="domain" description="DUF5009" evidence="2">
    <location>
        <begin position="6"/>
        <end position="96"/>
    </location>
</feature>
<name>A0A9P3TY93_CLODI</name>
<keyword evidence="1" id="KW-0472">Membrane</keyword>
<reference evidence="3" key="2">
    <citation type="submission" date="2021-06" db="EMBL/GenBank/DDBJ databases">
        <authorList>
            <consortium name="NCBI Pathogen Detection Project"/>
        </authorList>
    </citation>
    <scope>NUCLEOTIDE SEQUENCE</scope>
    <source>
        <strain evidence="3">Clostridioides</strain>
    </source>
</reference>
<organism evidence="3 4">
    <name type="scientific">Clostridioides difficile</name>
    <name type="common">Peptoclostridium difficile</name>
    <dbReference type="NCBI Taxonomy" id="1496"/>
    <lineage>
        <taxon>Bacteria</taxon>
        <taxon>Bacillati</taxon>
        <taxon>Bacillota</taxon>
        <taxon>Clostridia</taxon>
        <taxon>Peptostreptococcales</taxon>
        <taxon>Peptostreptococcaceae</taxon>
        <taxon>Clostridioides</taxon>
    </lineage>
</organism>
<feature type="transmembrane region" description="Helical" evidence="1">
    <location>
        <begin position="344"/>
        <end position="362"/>
    </location>
</feature>
<dbReference type="PANTHER" id="PTHR31061">
    <property type="entry name" value="LD22376P"/>
    <property type="match status" value="1"/>
</dbReference>
<feature type="transmembrane region" description="Helical" evidence="1">
    <location>
        <begin position="225"/>
        <end position="245"/>
    </location>
</feature>
<evidence type="ECO:0000259" key="2">
    <source>
        <dbReference type="Pfam" id="PF16401"/>
    </source>
</evidence>
<evidence type="ECO:0000256" key="1">
    <source>
        <dbReference type="SAM" id="Phobius"/>
    </source>
</evidence>
<protein>
    <submittedName>
        <fullName evidence="3">DUF5009 domain-containing protein</fullName>
    </submittedName>
</protein>
<dbReference type="Proteomes" id="UP000879542">
    <property type="component" value="Unassembled WGS sequence"/>
</dbReference>
<proteinExistence type="predicted"/>
<evidence type="ECO:0000313" key="3">
    <source>
        <dbReference type="EMBL" id="HBH2621262.1"/>
    </source>
</evidence>
<dbReference type="EMBL" id="DAEQIJ010000017">
    <property type="protein sequence ID" value="HBH2621262.1"/>
    <property type="molecule type" value="Genomic_DNA"/>
</dbReference>
<comment type="caution">
    <text evidence="3">The sequence shown here is derived from an EMBL/GenBank/DDBJ whole genome shotgun (WGS) entry which is preliminary data.</text>
</comment>
<keyword evidence="1" id="KW-1133">Transmembrane helix</keyword>
<sequence>MNSRIKSIDIIRGLSIALMIVCNNPGTWMRMYPQLRHAVWHGVTLADFAFPFFVISLGVTIPISINSKIKNNKSTLSIILSIFKRSILLILFGFFLNYLGNPDLDTVRILGVLQRMGLVYFVTSLVYLLLKKLNVGSTATIITFLCISTFIIVGYYILAKPYGFELEGSLAQLVDLHFFKGHLYKPEFEPDGFLTSIVAISSGMLGCTMGCVLLKEDIGEYKKFFKILVMSIILLIGAFIFNQYFPFNKRLWSSSFVLLMAGSYGILLSIFYFICDIKNKSKIFTPIIALGSSPIFTYMCLEILSHVFWNVPKLTNKVDYPTTLVEWTTYELITPWAGTTWDSLVFSLLYVLFWVIVMSIMYKKKIFIKI</sequence>
<dbReference type="AlphaFoldDB" id="A0A9P3TY93"/>